<dbReference type="InterPro" id="IPR001466">
    <property type="entry name" value="Beta-lactam-related"/>
</dbReference>
<dbReference type="PANTHER" id="PTHR43283">
    <property type="entry name" value="BETA-LACTAMASE-RELATED"/>
    <property type="match status" value="1"/>
</dbReference>
<evidence type="ECO:0000256" key="1">
    <source>
        <dbReference type="SAM" id="Phobius"/>
    </source>
</evidence>
<dbReference type="Gene3D" id="3.40.710.10">
    <property type="entry name" value="DD-peptidase/beta-lactamase superfamily"/>
    <property type="match status" value="1"/>
</dbReference>
<dbReference type="EMBL" id="PYGJ01000005">
    <property type="protein sequence ID" value="PSL19759.1"/>
    <property type="molecule type" value="Genomic_DNA"/>
</dbReference>
<dbReference type="Proteomes" id="UP000240418">
    <property type="component" value="Unassembled WGS sequence"/>
</dbReference>
<dbReference type="RefSeq" id="WP_106608410.1">
    <property type="nucleotide sequence ID" value="NZ_PYGJ01000005.1"/>
</dbReference>
<organism evidence="3 4">
    <name type="scientific">Shimia abyssi</name>
    <dbReference type="NCBI Taxonomy" id="1662395"/>
    <lineage>
        <taxon>Bacteria</taxon>
        <taxon>Pseudomonadati</taxon>
        <taxon>Pseudomonadota</taxon>
        <taxon>Alphaproteobacteria</taxon>
        <taxon>Rhodobacterales</taxon>
        <taxon>Roseobacteraceae</taxon>
    </lineage>
</organism>
<sequence>MRTFGKWLGRILLMLILAAVVVFVWKREQISRLYSVVTLYDADKIVANFSGMNLAFPNVTVERGTGPVFELPAGAPLSMPTGFKQWTNDRAVTALVVLKDSALVHESYYQGTTDTDRRMSFSVAKSFLSALFGVVVAEGHIASLDDPVTQYAPSLAGGAYDGASIRDVLQMSSGVSFDEDYLDFNSDINRMSRTLALGGSMDGFTEALAETFIAPGTQWQYVSIDTHVLSMVIRGATGRDIASLLSEKIIAPLGLEEAPYYITDGDGVAFVLGGLNLRTRDYARFAQMFLQNGFANGAQIVPADWVTASTIASDKTQPGKIQYGYQWWIPINATHGEFLGRGIYGQYIYINQPLGIVIATNAADKGFREGGAHASNVAMFRAIAAAAQ</sequence>
<dbReference type="AlphaFoldDB" id="A0A2P8FDG5"/>
<feature type="transmembrane region" description="Helical" evidence="1">
    <location>
        <begin position="7"/>
        <end position="25"/>
    </location>
</feature>
<dbReference type="InterPro" id="IPR012338">
    <property type="entry name" value="Beta-lactam/transpept-like"/>
</dbReference>
<evidence type="ECO:0000313" key="3">
    <source>
        <dbReference type="EMBL" id="PSL19759.1"/>
    </source>
</evidence>
<keyword evidence="4" id="KW-1185">Reference proteome</keyword>
<keyword evidence="1" id="KW-1133">Transmembrane helix</keyword>
<proteinExistence type="predicted"/>
<comment type="caution">
    <text evidence="3">The sequence shown here is derived from an EMBL/GenBank/DDBJ whole genome shotgun (WGS) entry which is preliminary data.</text>
</comment>
<dbReference type="SUPFAM" id="SSF56601">
    <property type="entry name" value="beta-lactamase/transpeptidase-like"/>
    <property type="match status" value="1"/>
</dbReference>
<protein>
    <recommendedName>
        <fullName evidence="2">Beta-lactamase-related domain-containing protein</fullName>
    </recommendedName>
</protein>
<dbReference type="InterPro" id="IPR050789">
    <property type="entry name" value="Diverse_Enzym_Activities"/>
</dbReference>
<name>A0A2P8FDG5_9RHOB</name>
<keyword evidence="1" id="KW-0812">Transmembrane</keyword>
<dbReference type="PANTHER" id="PTHR43283:SF14">
    <property type="entry name" value="BLL8153 PROTEIN"/>
    <property type="match status" value="1"/>
</dbReference>
<evidence type="ECO:0000259" key="2">
    <source>
        <dbReference type="Pfam" id="PF00144"/>
    </source>
</evidence>
<dbReference type="OrthoDB" id="9814204at2"/>
<gene>
    <name evidence="3" type="ORF">CLV88_105182</name>
</gene>
<accession>A0A2P8FDG5</accession>
<keyword evidence="1" id="KW-0472">Membrane</keyword>
<reference evidence="3 4" key="1">
    <citation type="submission" date="2018-03" db="EMBL/GenBank/DDBJ databases">
        <title>Genomic Encyclopedia of Archaeal and Bacterial Type Strains, Phase II (KMG-II): from individual species to whole genera.</title>
        <authorList>
            <person name="Goeker M."/>
        </authorList>
    </citation>
    <scope>NUCLEOTIDE SEQUENCE [LARGE SCALE GENOMIC DNA]</scope>
    <source>
        <strain evidence="3 4">DSM 100673</strain>
    </source>
</reference>
<evidence type="ECO:0000313" key="4">
    <source>
        <dbReference type="Proteomes" id="UP000240418"/>
    </source>
</evidence>
<feature type="domain" description="Beta-lactamase-related" evidence="2">
    <location>
        <begin position="91"/>
        <end position="366"/>
    </location>
</feature>
<dbReference type="Pfam" id="PF00144">
    <property type="entry name" value="Beta-lactamase"/>
    <property type="match status" value="1"/>
</dbReference>